<name>A0A6I6MKH5_9CAUL</name>
<keyword evidence="1" id="KW-0812">Transmembrane</keyword>
<evidence type="ECO:0000256" key="1">
    <source>
        <dbReference type="SAM" id="Phobius"/>
    </source>
</evidence>
<evidence type="ECO:0008006" key="4">
    <source>
        <dbReference type="Google" id="ProtNLM"/>
    </source>
</evidence>
<evidence type="ECO:0000313" key="3">
    <source>
        <dbReference type="Proteomes" id="UP000431269"/>
    </source>
</evidence>
<organism evidence="2 3">
    <name type="scientific">Terricaulis silvestris</name>
    <dbReference type="NCBI Taxonomy" id="2686094"/>
    <lineage>
        <taxon>Bacteria</taxon>
        <taxon>Pseudomonadati</taxon>
        <taxon>Pseudomonadota</taxon>
        <taxon>Alphaproteobacteria</taxon>
        <taxon>Caulobacterales</taxon>
        <taxon>Caulobacteraceae</taxon>
        <taxon>Terricaulis</taxon>
    </lineage>
</organism>
<dbReference type="RefSeq" id="WP_158765405.1">
    <property type="nucleotide sequence ID" value="NZ_CP047045.1"/>
</dbReference>
<keyword evidence="1" id="KW-0472">Membrane</keyword>
<proteinExistence type="predicted"/>
<dbReference type="EMBL" id="CP047045">
    <property type="protein sequence ID" value="QGZ94471.1"/>
    <property type="molecule type" value="Genomic_DNA"/>
</dbReference>
<keyword evidence="3" id="KW-1185">Reference proteome</keyword>
<dbReference type="Proteomes" id="UP000431269">
    <property type="component" value="Chromosome"/>
</dbReference>
<feature type="transmembrane region" description="Helical" evidence="1">
    <location>
        <begin position="132"/>
        <end position="155"/>
    </location>
</feature>
<feature type="transmembrane region" description="Helical" evidence="1">
    <location>
        <begin position="21"/>
        <end position="41"/>
    </location>
</feature>
<feature type="transmembrane region" description="Helical" evidence="1">
    <location>
        <begin position="61"/>
        <end position="79"/>
    </location>
</feature>
<gene>
    <name evidence="2" type="ORF">DSM104635_01290</name>
</gene>
<protein>
    <recommendedName>
        <fullName evidence="4">DUF2975 domain-containing protein</fullName>
    </recommendedName>
</protein>
<keyword evidence="1" id="KW-1133">Transmembrane helix</keyword>
<feature type="transmembrane region" description="Helical" evidence="1">
    <location>
        <begin position="100"/>
        <end position="120"/>
    </location>
</feature>
<reference evidence="3" key="1">
    <citation type="submission" date="2019-12" db="EMBL/GenBank/DDBJ databases">
        <title>Complete genome of Terracaulis silvestris 0127_4.</title>
        <authorList>
            <person name="Vieira S."/>
            <person name="Riedel T."/>
            <person name="Sproer C."/>
            <person name="Pascual J."/>
            <person name="Boedeker C."/>
            <person name="Overmann J."/>
        </authorList>
    </citation>
    <scope>NUCLEOTIDE SEQUENCE [LARGE SCALE GENOMIC DNA]</scope>
    <source>
        <strain evidence="3">0127_4</strain>
    </source>
</reference>
<dbReference type="KEGG" id="tsv:DSM104635_01290"/>
<accession>A0A6I6MKH5</accession>
<evidence type="ECO:0000313" key="2">
    <source>
        <dbReference type="EMBL" id="QGZ94471.1"/>
    </source>
</evidence>
<dbReference type="AlphaFoldDB" id="A0A6I6MKH5"/>
<sequence>MLMVNPAAPMVRARKLAEGGSVMLMVAIVAVVASAVRQHVADPTLDAIALEYSWLQATNHVLINSVLTLPSIYLILALWQLRTAVEECFFTRAAGSALRCAGYWALWALFAKMLLAPTLYGMFSTGQSGVVVTYETFDIGMVGFSALLMLAGYVLETATTREFVEL</sequence>